<dbReference type="AlphaFoldDB" id="A0A315EFC4"/>
<dbReference type="PANTHER" id="PTHR43711">
    <property type="entry name" value="TWO-COMPONENT HISTIDINE KINASE"/>
    <property type="match status" value="1"/>
</dbReference>
<evidence type="ECO:0000313" key="17">
    <source>
        <dbReference type="EMBL" id="PUE54534.1"/>
    </source>
</evidence>
<dbReference type="CDD" id="cd00156">
    <property type="entry name" value="REC"/>
    <property type="match status" value="1"/>
</dbReference>
<reference evidence="17 18" key="1">
    <citation type="submission" date="2017-04" db="EMBL/GenBank/DDBJ databases">
        <title>Unexpected and diverse lifestyles within the genus Limnohabitans.</title>
        <authorList>
            <person name="Kasalicky V."/>
            <person name="Mehrshad M."/>
            <person name="Andrei S.-A."/>
            <person name="Salcher M."/>
            <person name="Kratochvilova H."/>
            <person name="Simek K."/>
            <person name="Ghai R."/>
        </authorList>
    </citation>
    <scope>NUCLEOTIDE SEQUENCE [LARGE SCALE GENOMIC DNA]</scope>
    <source>
        <strain evidence="17 18">II-B4</strain>
    </source>
</reference>
<dbReference type="InterPro" id="IPR036097">
    <property type="entry name" value="HisK_dim/P_sf"/>
</dbReference>
<dbReference type="EMBL" id="NESN01000002">
    <property type="protein sequence ID" value="PUE54534.1"/>
    <property type="molecule type" value="Genomic_DNA"/>
</dbReference>
<gene>
    <name evidence="17" type="ORF">B9Z37_08400</name>
</gene>
<keyword evidence="11 14" id="KW-0472">Membrane</keyword>
<evidence type="ECO:0000256" key="4">
    <source>
        <dbReference type="ARBA" id="ARBA00022475"/>
    </source>
</evidence>
<organism evidence="17 18">
    <name type="scientific">Limnohabitans parvus II-B4</name>
    <dbReference type="NCBI Taxonomy" id="1293052"/>
    <lineage>
        <taxon>Bacteria</taxon>
        <taxon>Pseudomonadati</taxon>
        <taxon>Pseudomonadota</taxon>
        <taxon>Betaproteobacteria</taxon>
        <taxon>Burkholderiales</taxon>
        <taxon>Comamonadaceae</taxon>
        <taxon>Limnohabitans</taxon>
    </lineage>
</organism>
<dbReference type="OrthoDB" id="6114847at2"/>
<dbReference type="SUPFAM" id="SSF55874">
    <property type="entry name" value="ATPase domain of HSP90 chaperone/DNA topoisomerase II/histidine kinase"/>
    <property type="match status" value="1"/>
</dbReference>
<dbReference type="Gene3D" id="3.30.565.10">
    <property type="entry name" value="Histidine kinase-like ATPase, C-terminal domain"/>
    <property type="match status" value="1"/>
</dbReference>
<keyword evidence="6" id="KW-0808">Transferase</keyword>
<dbReference type="InterPro" id="IPR050736">
    <property type="entry name" value="Sensor_HK_Regulatory"/>
</dbReference>
<evidence type="ECO:0000256" key="12">
    <source>
        <dbReference type="PROSITE-ProRule" id="PRU00169"/>
    </source>
</evidence>
<accession>A0A315EFC4</accession>
<feature type="domain" description="Response regulatory" evidence="16">
    <location>
        <begin position="478"/>
        <end position="594"/>
    </location>
</feature>
<keyword evidence="10" id="KW-0902">Two-component regulatory system</keyword>
<feature type="modified residue" description="4-aspartylphosphate" evidence="12">
    <location>
        <position position="529"/>
    </location>
</feature>
<evidence type="ECO:0000259" key="15">
    <source>
        <dbReference type="PROSITE" id="PS50109"/>
    </source>
</evidence>
<dbReference type="Pfam" id="PF00072">
    <property type="entry name" value="Response_reg"/>
    <property type="match status" value="1"/>
</dbReference>
<evidence type="ECO:0000256" key="7">
    <source>
        <dbReference type="ARBA" id="ARBA00022741"/>
    </source>
</evidence>
<keyword evidence="4" id="KW-1003">Cell membrane</keyword>
<evidence type="ECO:0000256" key="13">
    <source>
        <dbReference type="SAM" id="MobiDB-lite"/>
    </source>
</evidence>
<feature type="transmembrane region" description="Helical" evidence="14">
    <location>
        <begin position="58"/>
        <end position="77"/>
    </location>
</feature>
<dbReference type="SMART" id="SM00387">
    <property type="entry name" value="HATPase_c"/>
    <property type="match status" value="1"/>
</dbReference>
<feature type="transmembrane region" description="Helical" evidence="14">
    <location>
        <begin position="93"/>
        <end position="112"/>
    </location>
</feature>
<dbReference type="Pfam" id="PF02518">
    <property type="entry name" value="HATPase_c"/>
    <property type="match status" value="1"/>
</dbReference>
<dbReference type="Gene3D" id="3.40.50.2300">
    <property type="match status" value="1"/>
</dbReference>
<dbReference type="InterPro" id="IPR036890">
    <property type="entry name" value="HATPase_C_sf"/>
</dbReference>
<protein>
    <recommendedName>
        <fullName evidence="3">histidine kinase</fullName>
        <ecNumber evidence="3">2.7.13.3</ecNumber>
    </recommendedName>
</protein>
<dbReference type="PROSITE" id="PS50110">
    <property type="entry name" value="RESPONSE_REGULATORY"/>
    <property type="match status" value="1"/>
</dbReference>
<keyword evidence="18" id="KW-1185">Reference proteome</keyword>
<evidence type="ECO:0000256" key="8">
    <source>
        <dbReference type="ARBA" id="ARBA00022777"/>
    </source>
</evidence>
<dbReference type="EC" id="2.7.13.3" evidence="3"/>
<feature type="transmembrane region" description="Helical" evidence="14">
    <location>
        <begin position="118"/>
        <end position="139"/>
    </location>
</feature>
<dbReference type="GO" id="GO:0005524">
    <property type="term" value="F:ATP binding"/>
    <property type="evidence" value="ECO:0007669"/>
    <property type="project" value="UniProtKB-KW"/>
</dbReference>
<keyword evidence="7" id="KW-0547">Nucleotide-binding</keyword>
<evidence type="ECO:0000256" key="9">
    <source>
        <dbReference type="ARBA" id="ARBA00022840"/>
    </source>
</evidence>
<dbReference type="Gene3D" id="1.10.287.130">
    <property type="match status" value="1"/>
</dbReference>
<dbReference type="InterPro" id="IPR005467">
    <property type="entry name" value="His_kinase_dom"/>
</dbReference>
<dbReference type="SUPFAM" id="SSF52172">
    <property type="entry name" value="CheY-like"/>
    <property type="match status" value="1"/>
</dbReference>
<dbReference type="PRINTS" id="PR00344">
    <property type="entry name" value="BCTRLSENSOR"/>
</dbReference>
<dbReference type="Proteomes" id="UP000250790">
    <property type="component" value="Unassembled WGS sequence"/>
</dbReference>
<evidence type="ECO:0000313" key="18">
    <source>
        <dbReference type="Proteomes" id="UP000250790"/>
    </source>
</evidence>
<evidence type="ECO:0000256" key="1">
    <source>
        <dbReference type="ARBA" id="ARBA00000085"/>
    </source>
</evidence>
<name>A0A315EFC4_9BURK</name>
<evidence type="ECO:0000256" key="14">
    <source>
        <dbReference type="SAM" id="Phobius"/>
    </source>
</evidence>
<dbReference type="PROSITE" id="PS50109">
    <property type="entry name" value="HIS_KIN"/>
    <property type="match status" value="1"/>
</dbReference>
<evidence type="ECO:0000256" key="10">
    <source>
        <dbReference type="ARBA" id="ARBA00023012"/>
    </source>
</evidence>
<dbReference type="GO" id="GO:0000155">
    <property type="term" value="F:phosphorelay sensor kinase activity"/>
    <property type="evidence" value="ECO:0007669"/>
    <property type="project" value="InterPro"/>
</dbReference>
<dbReference type="InterPro" id="IPR004358">
    <property type="entry name" value="Sig_transdc_His_kin-like_C"/>
</dbReference>
<keyword evidence="14" id="KW-1133">Transmembrane helix</keyword>
<comment type="caution">
    <text evidence="17">The sequence shown here is derived from an EMBL/GenBank/DDBJ whole genome shotgun (WGS) entry which is preliminary data.</text>
</comment>
<dbReference type="CDD" id="cd00075">
    <property type="entry name" value="HATPase"/>
    <property type="match status" value="1"/>
</dbReference>
<dbReference type="InterPro" id="IPR011006">
    <property type="entry name" value="CheY-like_superfamily"/>
</dbReference>
<proteinExistence type="predicted"/>
<dbReference type="InterPro" id="IPR001789">
    <property type="entry name" value="Sig_transdc_resp-reg_receiver"/>
</dbReference>
<evidence type="ECO:0000256" key="11">
    <source>
        <dbReference type="ARBA" id="ARBA00023136"/>
    </source>
</evidence>
<keyword evidence="14" id="KW-0812">Transmembrane</keyword>
<dbReference type="RefSeq" id="WP_108312490.1">
    <property type="nucleotide sequence ID" value="NZ_NESN01000002.1"/>
</dbReference>
<evidence type="ECO:0000256" key="3">
    <source>
        <dbReference type="ARBA" id="ARBA00012438"/>
    </source>
</evidence>
<feature type="transmembrane region" description="Helical" evidence="14">
    <location>
        <begin position="169"/>
        <end position="191"/>
    </location>
</feature>
<evidence type="ECO:0000256" key="6">
    <source>
        <dbReference type="ARBA" id="ARBA00022679"/>
    </source>
</evidence>
<keyword evidence="5 12" id="KW-0597">Phosphoprotein</keyword>
<dbReference type="Pfam" id="PF00512">
    <property type="entry name" value="HisKA"/>
    <property type="match status" value="1"/>
</dbReference>
<dbReference type="InterPro" id="IPR003594">
    <property type="entry name" value="HATPase_dom"/>
</dbReference>
<feature type="domain" description="Histidine kinase" evidence="15">
    <location>
        <begin position="231"/>
        <end position="442"/>
    </location>
</feature>
<dbReference type="InterPro" id="IPR003661">
    <property type="entry name" value="HisK_dim/P_dom"/>
</dbReference>
<evidence type="ECO:0000259" key="16">
    <source>
        <dbReference type="PROSITE" id="PS50110"/>
    </source>
</evidence>
<evidence type="ECO:0000256" key="2">
    <source>
        <dbReference type="ARBA" id="ARBA00004236"/>
    </source>
</evidence>
<dbReference type="CDD" id="cd00082">
    <property type="entry name" value="HisKA"/>
    <property type="match status" value="1"/>
</dbReference>
<comment type="subcellular location">
    <subcellularLocation>
        <location evidence="2">Cell membrane</location>
    </subcellularLocation>
</comment>
<feature type="region of interest" description="Disordered" evidence="13">
    <location>
        <begin position="449"/>
        <end position="470"/>
    </location>
</feature>
<sequence length="594" mass="67564">MNPPEHGRIPLNEGPRDQQLIALEKLQYMLDYSKSSTIATVLAPLLCLPLYWDDTETLRFSAWFTAMTLAVITRYVLLRSIRALSNPAQNAKVLNLAIGLVTLMWGLGWFVFVQPTDMVSYLLYQIISLTVLFVGMVGYCINWKTFFAFIVPLKAPELIFIALNFNQIVWPIALGSMVAFYLALKMAFLFSTSWEKSYALRLKNDALIDQLTEEKNASMSANVAKSEFIATASHDLRQPMQSVNIFIDMIDTQQLNESYGSIFNRMRKSVTVLNRMFNTLLDISKLDSNFVVREREFNLIEIVHSLEDSFNDLCTEKKIKLSFKGATHQVVGDLHLLEQILRNLLANAIQYTDQGHIEVAFHATSGALHFSVEDTGCGIPEEDLPLIFNEFYRSDHSRSQYDGLGLGLAIVHRIVKKINGQCHVQSEVGKGSVFTVHTRFAVIPVQHISRQPRRPAPPTGEASDRRDQELQAPASSRHLGILENDEALLQAYQQYFTQAGYCVHPVPYEEEAFHECLALLPKLDFILSDFRLGKRDGLYFIQQLREEFNHDIPACIVTADTSPQHLELFSRHNIDVMYKPIDIHTVEKFISTHI</sequence>
<dbReference type="SUPFAM" id="SSF47384">
    <property type="entry name" value="Homodimeric domain of signal transducing histidine kinase"/>
    <property type="match status" value="1"/>
</dbReference>
<evidence type="ECO:0000256" key="5">
    <source>
        <dbReference type="ARBA" id="ARBA00022553"/>
    </source>
</evidence>
<dbReference type="SMART" id="SM00388">
    <property type="entry name" value="HisKA"/>
    <property type="match status" value="1"/>
</dbReference>
<dbReference type="FunFam" id="3.30.565.10:FF:000023">
    <property type="entry name" value="PAS domain-containing sensor histidine kinase"/>
    <property type="match status" value="1"/>
</dbReference>
<comment type="catalytic activity">
    <reaction evidence="1">
        <text>ATP + protein L-histidine = ADP + protein N-phospho-L-histidine.</text>
        <dbReference type="EC" id="2.7.13.3"/>
    </reaction>
</comment>
<keyword evidence="9" id="KW-0067">ATP-binding</keyword>
<dbReference type="GO" id="GO:0005886">
    <property type="term" value="C:plasma membrane"/>
    <property type="evidence" value="ECO:0007669"/>
    <property type="project" value="UniProtKB-SubCell"/>
</dbReference>
<dbReference type="PANTHER" id="PTHR43711:SF26">
    <property type="entry name" value="SENSOR HISTIDINE KINASE RCSC"/>
    <property type="match status" value="1"/>
</dbReference>
<keyword evidence="8" id="KW-0418">Kinase</keyword>